<dbReference type="Proteomes" id="UP001311915">
    <property type="component" value="Unassembled WGS sequence"/>
</dbReference>
<dbReference type="InterPro" id="IPR003690">
    <property type="entry name" value="MTERF"/>
</dbReference>
<dbReference type="AlphaFoldDB" id="A0AAV9K5C2"/>
<evidence type="ECO:0000313" key="4">
    <source>
        <dbReference type="EMBL" id="KAK4708520.1"/>
    </source>
</evidence>
<keyword evidence="3" id="KW-0809">Transit peptide</keyword>
<gene>
    <name evidence="4" type="ORF">R3W88_029445</name>
</gene>
<evidence type="ECO:0000256" key="3">
    <source>
        <dbReference type="ARBA" id="ARBA00022946"/>
    </source>
</evidence>
<comment type="similarity">
    <text evidence="1">Belongs to the mTERF family.</text>
</comment>
<dbReference type="GO" id="GO:0003676">
    <property type="term" value="F:nucleic acid binding"/>
    <property type="evidence" value="ECO:0007669"/>
    <property type="project" value="InterPro"/>
</dbReference>
<dbReference type="GO" id="GO:0006353">
    <property type="term" value="P:DNA-templated transcription termination"/>
    <property type="evidence" value="ECO:0007669"/>
    <property type="project" value="UniProtKB-KW"/>
</dbReference>
<protein>
    <submittedName>
        <fullName evidence="4">Uncharacterized protein</fullName>
    </submittedName>
</protein>
<dbReference type="SMART" id="SM00733">
    <property type="entry name" value="Mterf"/>
    <property type="match status" value="6"/>
</dbReference>
<evidence type="ECO:0000256" key="2">
    <source>
        <dbReference type="ARBA" id="ARBA00022472"/>
    </source>
</evidence>
<reference evidence="4 5" key="1">
    <citation type="submission" date="2023-10" db="EMBL/GenBank/DDBJ databases">
        <title>Genome-Wide Identification Analysis in wild type Solanum Pinnatisectum Reveals Some Genes Defensing Phytophthora Infestans.</title>
        <authorList>
            <person name="Sun C."/>
        </authorList>
    </citation>
    <scope>NUCLEOTIDE SEQUENCE [LARGE SCALE GENOMIC DNA]</scope>
    <source>
        <strain evidence="4">LQN</strain>
        <tissue evidence="4">Leaf</tissue>
    </source>
</reference>
<organism evidence="4 5">
    <name type="scientific">Solanum pinnatisectum</name>
    <name type="common">tansyleaf nightshade</name>
    <dbReference type="NCBI Taxonomy" id="50273"/>
    <lineage>
        <taxon>Eukaryota</taxon>
        <taxon>Viridiplantae</taxon>
        <taxon>Streptophyta</taxon>
        <taxon>Embryophyta</taxon>
        <taxon>Tracheophyta</taxon>
        <taxon>Spermatophyta</taxon>
        <taxon>Magnoliopsida</taxon>
        <taxon>eudicotyledons</taxon>
        <taxon>Gunneridae</taxon>
        <taxon>Pentapetalae</taxon>
        <taxon>asterids</taxon>
        <taxon>lamiids</taxon>
        <taxon>Solanales</taxon>
        <taxon>Solanaceae</taxon>
        <taxon>Solanoideae</taxon>
        <taxon>Solaneae</taxon>
        <taxon>Solanum</taxon>
    </lineage>
</organism>
<keyword evidence="2" id="KW-0804">Transcription</keyword>
<dbReference type="PANTHER" id="PTHR13068">
    <property type="entry name" value="CGI-12 PROTEIN-RELATED"/>
    <property type="match status" value="1"/>
</dbReference>
<dbReference type="FunFam" id="1.25.70.10:FF:000001">
    <property type="entry name" value="Mitochondrial transcription termination factor-like"/>
    <property type="match status" value="1"/>
</dbReference>
<dbReference type="PANTHER" id="PTHR13068:SF127">
    <property type="entry name" value="MITOCHONDRIAL TRANSCRIPTION TERMINATION FACTOR"/>
    <property type="match status" value="1"/>
</dbReference>
<sequence>MFGIGRNGAKKHLSSMVYGIRFQLFCSKADELVVHFMVNSLGFSTKEAISTSAKVTRSRLRNYEPLLLLDLFHKIGLNKSQMKTLVSSSPKLLFCDIDTTLKPKIKVLQQLNLSGSDLVTLIGKSDFLRRGLHTTIKPTLDYLRELLGTHDSVAMLLKKEPRLISQNISKVLPPNIALLRNLGFSQIDIATFFQRYPRCLLRNPVCLQRVVHQAEEIFHIPRGSRMFLHGIAALVPLHESTLERKLDIYRSFGWSHSDICTMVRKLPSCLTSSDAKIRITLKFFMNELGYEPSYLASHAPLLKHSLEKRIMPRNEIFKFLKENQLIKRKLSLYTVVSSSEAVFQKKYLLPFRKKMPELYDLYIKVARQREVSTVVAKQCLLERFLFDS</sequence>
<dbReference type="EMBL" id="JAWPEI010000012">
    <property type="protein sequence ID" value="KAK4708520.1"/>
    <property type="molecule type" value="Genomic_DNA"/>
</dbReference>
<evidence type="ECO:0000313" key="5">
    <source>
        <dbReference type="Proteomes" id="UP001311915"/>
    </source>
</evidence>
<name>A0AAV9K5C2_9SOLN</name>
<dbReference type="InterPro" id="IPR038538">
    <property type="entry name" value="MTERF_sf"/>
</dbReference>
<accession>A0AAV9K5C2</accession>
<comment type="caution">
    <text evidence="4">The sequence shown here is derived from an EMBL/GenBank/DDBJ whole genome shotgun (WGS) entry which is preliminary data.</text>
</comment>
<dbReference type="Gene3D" id="1.25.70.10">
    <property type="entry name" value="Transcription termination factor 3, mitochondrial"/>
    <property type="match status" value="1"/>
</dbReference>
<evidence type="ECO:0000256" key="1">
    <source>
        <dbReference type="ARBA" id="ARBA00007692"/>
    </source>
</evidence>
<keyword evidence="2" id="KW-0805">Transcription regulation</keyword>
<proteinExistence type="inferred from homology"/>
<dbReference type="Pfam" id="PF02536">
    <property type="entry name" value="mTERF"/>
    <property type="match status" value="2"/>
</dbReference>
<keyword evidence="5" id="KW-1185">Reference proteome</keyword>
<keyword evidence="2" id="KW-0806">Transcription termination</keyword>